<feature type="transmembrane region" description="Helical" evidence="11">
    <location>
        <begin position="86"/>
        <end position="106"/>
    </location>
</feature>
<evidence type="ECO:0000256" key="8">
    <source>
        <dbReference type="PROSITE-ProRule" id="PRU00703"/>
    </source>
</evidence>
<gene>
    <name evidence="15" type="ORF">IAC39_00290</name>
</gene>
<evidence type="ECO:0000313" key="16">
    <source>
        <dbReference type="Proteomes" id="UP000824136"/>
    </source>
</evidence>
<dbReference type="FunFam" id="3.10.580.10:FF:000002">
    <property type="entry name" value="Magnesium/cobalt efflux protein CorC"/>
    <property type="match status" value="1"/>
</dbReference>
<feature type="domain" description="CNNM transmembrane" evidence="14">
    <location>
        <begin position="1"/>
        <end position="182"/>
    </location>
</feature>
<evidence type="ECO:0000256" key="3">
    <source>
        <dbReference type="ARBA" id="ARBA00022692"/>
    </source>
</evidence>
<dbReference type="Pfam" id="PF01595">
    <property type="entry name" value="CNNM"/>
    <property type="match status" value="1"/>
</dbReference>
<keyword evidence="3 9" id="KW-0812">Transmembrane</keyword>
<dbReference type="AlphaFoldDB" id="A0A9D1GTU1"/>
<evidence type="ECO:0000256" key="12">
    <source>
        <dbReference type="SAM" id="SignalP"/>
    </source>
</evidence>
<dbReference type="SMART" id="SM01091">
    <property type="entry name" value="CorC_HlyC"/>
    <property type="match status" value="1"/>
</dbReference>
<feature type="domain" description="CBS" evidence="13">
    <location>
        <begin position="201"/>
        <end position="263"/>
    </location>
</feature>
<dbReference type="InterPro" id="IPR016169">
    <property type="entry name" value="FAD-bd_PCMH_sub2"/>
</dbReference>
<dbReference type="InterPro" id="IPR000644">
    <property type="entry name" value="CBS_dom"/>
</dbReference>
<feature type="signal peptide" evidence="12">
    <location>
        <begin position="1"/>
        <end position="22"/>
    </location>
</feature>
<dbReference type="InterPro" id="IPR046342">
    <property type="entry name" value="CBS_dom_sf"/>
</dbReference>
<dbReference type="InterPro" id="IPR002550">
    <property type="entry name" value="CNNM"/>
</dbReference>
<sequence length="459" mass="51876">MDIFIIALLLLMSALFSASETAFSTAKEARIRTYAQDGNKRAKVAIKISENYDKALTTVLIGNNIVNLTASSITTAFVIRVFKGDAYVALGTAVITVLVLIFGEIMPKNVAKEYPERFCLFISYPLWGLMVLFTPLVWLLVKLKNLVILIFGGKNDQPSMTEEELKLMIDEIEDEGVFDESESDLVKSAIEFSDISVSEILIPRVNIAAVEIDDDIESIKEKFISSHFSRLPVYEKTIDSIVGIIHEKYFFDMYLHGGKNISEIMQKPLYIFGLTAISDIMKEMQRSKSHMAIVVDQYGGTQGIVTMEDIIEELVGEIYDETDEEDTSFVDLGNGEYEVSGDLSIRDFLDKIGLPDDEIQTDCTSIGGLTMESLDHVPQSGEQVQVSRFLMKVISADEQKIDRVHISVMEKPEDSDSDERERDRDKDSDKEKDRDRDKDKDKDKSKDKDRDRDRSDKPD</sequence>
<dbReference type="GO" id="GO:0005886">
    <property type="term" value="C:plasma membrane"/>
    <property type="evidence" value="ECO:0007669"/>
    <property type="project" value="TreeGrafter"/>
</dbReference>
<comment type="caution">
    <text evidence="15">The sequence shown here is derived from an EMBL/GenBank/DDBJ whole genome shotgun (WGS) entry which is preliminary data.</text>
</comment>
<evidence type="ECO:0000256" key="10">
    <source>
        <dbReference type="SAM" id="MobiDB-lite"/>
    </source>
</evidence>
<evidence type="ECO:0000256" key="1">
    <source>
        <dbReference type="ARBA" id="ARBA00004141"/>
    </source>
</evidence>
<dbReference type="InterPro" id="IPR044751">
    <property type="entry name" value="Ion_transp-like_CBS"/>
</dbReference>
<evidence type="ECO:0000256" key="5">
    <source>
        <dbReference type="ARBA" id="ARBA00022989"/>
    </source>
</evidence>
<keyword evidence="12" id="KW-0732">Signal</keyword>
<feature type="transmembrane region" description="Helical" evidence="11">
    <location>
        <begin position="118"/>
        <end position="141"/>
    </location>
</feature>
<reference evidence="15" key="1">
    <citation type="submission" date="2020-10" db="EMBL/GenBank/DDBJ databases">
        <authorList>
            <person name="Gilroy R."/>
        </authorList>
    </citation>
    <scope>NUCLEOTIDE SEQUENCE</scope>
    <source>
        <strain evidence="15">CHK33-4379</strain>
    </source>
</reference>
<comment type="similarity">
    <text evidence="2">Belongs to the UPF0053 family.</text>
</comment>
<dbReference type="Proteomes" id="UP000824136">
    <property type="component" value="Unassembled WGS sequence"/>
</dbReference>
<keyword evidence="6 8" id="KW-0129">CBS domain</keyword>
<dbReference type="Pfam" id="PF03471">
    <property type="entry name" value="CorC_HlyC"/>
    <property type="match status" value="1"/>
</dbReference>
<dbReference type="PROSITE" id="PS51371">
    <property type="entry name" value="CBS"/>
    <property type="match status" value="2"/>
</dbReference>
<feature type="domain" description="CBS" evidence="13">
    <location>
        <begin position="264"/>
        <end position="321"/>
    </location>
</feature>
<evidence type="ECO:0000256" key="11">
    <source>
        <dbReference type="SAM" id="Phobius"/>
    </source>
</evidence>
<reference evidence="15" key="2">
    <citation type="journal article" date="2021" name="PeerJ">
        <title>Extensive microbial diversity within the chicken gut microbiome revealed by metagenomics and culture.</title>
        <authorList>
            <person name="Gilroy R."/>
            <person name="Ravi A."/>
            <person name="Getino M."/>
            <person name="Pursley I."/>
            <person name="Horton D.L."/>
            <person name="Alikhan N.F."/>
            <person name="Baker D."/>
            <person name="Gharbi K."/>
            <person name="Hall N."/>
            <person name="Watson M."/>
            <person name="Adriaenssens E.M."/>
            <person name="Foster-Nyarko E."/>
            <person name="Jarju S."/>
            <person name="Secka A."/>
            <person name="Antonio M."/>
            <person name="Oren A."/>
            <person name="Chaudhuri R.R."/>
            <person name="La Ragione R."/>
            <person name="Hildebrand F."/>
            <person name="Pallen M.J."/>
        </authorList>
    </citation>
    <scope>NUCLEOTIDE SEQUENCE</scope>
    <source>
        <strain evidence="15">CHK33-4379</strain>
    </source>
</reference>
<evidence type="ECO:0000256" key="7">
    <source>
        <dbReference type="ARBA" id="ARBA00023136"/>
    </source>
</evidence>
<evidence type="ECO:0000259" key="14">
    <source>
        <dbReference type="PROSITE" id="PS51846"/>
    </source>
</evidence>
<dbReference type="Gene3D" id="3.10.580.10">
    <property type="entry name" value="CBS-domain"/>
    <property type="match status" value="1"/>
</dbReference>
<evidence type="ECO:0000256" key="6">
    <source>
        <dbReference type="ARBA" id="ARBA00023122"/>
    </source>
</evidence>
<dbReference type="PANTHER" id="PTHR22777">
    <property type="entry name" value="HEMOLYSIN-RELATED"/>
    <property type="match status" value="1"/>
</dbReference>
<organism evidence="15 16">
    <name type="scientific">Candidatus Faeciplasma pullistercoris</name>
    <dbReference type="NCBI Taxonomy" id="2840800"/>
    <lineage>
        <taxon>Bacteria</taxon>
        <taxon>Bacillati</taxon>
        <taxon>Bacillota</taxon>
        <taxon>Clostridia</taxon>
        <taxon>Eubacteriales</taxon>
        <taxon>Oscillospiraceae</taxon>
        <taxon>Oscillospiraceae incertae sedis</taxon>
        <taxon>Candidatus Faeciplasma</taxon>
    </lineage>
</organism>
<protein>
    <submittedName>
        <fullName evidence="15">HlyC/CorC family transporter</fullName>
    </submittedName>
</protein>
<dbReference type="InterPro" id="IPR005170">
    <property type="entry name" value="Transptr-assoc_dom"/>
</dbReference>
<dbReference type="Pfam" id="PF00571">
    <property type="entry name" value="CBS"/>
    <property type="match status" value="2"/>
</dbReference>
<proteinExistence type="inferred from homology"/>
<dbReference type="SUPFAM" id="SSF56176">
    <property type="entry name" value="FAD-binding/transporter-associated domain-like"/>
    <property type="match status" value="1"/>
</dbReference>
<evidence type="ECO:0000313" key="15">
    <source>
        <dbReference type="EMBL" id="HIT58155.1"/>
    </source>
</evidence>
<dbReference type="EMBL" id="DVLL01000001">
    <property type="protein sequence ID" value="HIT58155.1"/>
    <property type="molecule type" value="Genomic_DNA"/>
</dbReference>
<keyword evidence="4" id="KW-0677">Repeat</keyword>
<dbReference type="InterPro" id="IPR036318">
    <property type="entry name" value="FAD-bd_PCMH-like_sf"/>
</dbReference>
<keyword evidence="5 9" id="KW-1133">Transmembrane helix</keyword>
<keyword evidence="7 9" id="KW-0472">Membrane</keyword>
<dbReference type="SUPFAM" id="SSF54631">
    <property type="entry name" value="CBS-domain pair"/>
    <property type="match status" value="1"/>
</dbReference>
<dbReference type="Gene3D" id="3.30.465.10">
    <property type="match status" value="1"/>
</dbReference>
<feature type="chain" id="PRO_5038963130" evidence="12">
    <location>
        <begin position="23"/>
        <end position="459"/>
    </location>
</feature>
<evidence type="ECO:0000256" key="4">
    <source>
        <dbReference type="ARBA" id="ARBA00022737"/>
    </source>
</evidence>
<evidence type="ECO:0000256" key="2">
    <source>
        <dbReference type="ARBA" id="ARBA00006337"/>
    </source>
</evidence>
<accession>A0A9D1GTU1</accession>
<evidence type="ECO:0000256" key="9">
    <source>
        <dbReference type="PROSITE-ProRule" id="PRU01193"/>
    </source>
</evidence>
<name>A0A9D1GTU1_9FIRM</name>
<dbReference type="PANTHER" id="PTHR22777:SF17">
    <property type="entry name" value="UPF0053 PROTEIN SLL0260"/>
    <property type="match status" value="1"/>
</dbReference>
<dbReference type="GO" id="GO:0050660">
    <property type="term" value="F:flavin adenine dinucleotide binding"/>
    <property type="evidence" value="ECO:0007669"/>
    <property type="project" value="InterPro"/>
</dbReference>
<evidence type="ECO:0000259" key="13">
    <source>
        <dbReference type="PROSITE" id="PS51371"/>
    </source>
</evidence>
<dbReference type="PROSITE" id="PS51846">
    <property type="entry name" value="CNNM"/>
    <property type="match status" value="1"/>
</dbReference>
<comment type="subcellular location">
    <subcellularLocation>
        <location evidence="1">Membrane</location>
        <topology evidence="1">Multi-pass membrane protein</topology>
    </subcellularLocation>
</comment>
<feature type="region of interest" description="Disordered" evidence="10">
    <location>
        <begin position="404"/>
        <end position="459"/>
    </location>
</feature>
<dbReference type="CDD" id="cd04590">
    <property type="entry name" value="CBS_pair_CorC_HlyC_assoc"/>
    <property type="match status" value="1"/>
</dbReference>